<dbReference type="Proteomes" id="UP000628854">
    <property type="component" value="Unassembled WGS sequence"/>
</dbReference>
<keyword evidence="3" id="KW-0804">Transcription</keyword>
<organism evidence="5 6">
    <name type="scientific">Henriciella pelagia</name>
    <dbReference type="NCBI Taxonomy" id="1977912"/>
    <lineage>
        <taxon>Bacteria</taxon>
        <taxon>Pseudomonadati</taxon>
        <taxon>Pseudomonadota</taxon>
        <taxon>Alphaproteobacteria</taxon>
        <taxon>Hyphomonadales</taxon>
        <taxon>Hyphomonadaceae</taxon>
        <taxon>Henriciella</taxon>
    </lineage>
</organism>
<evidence type="ECO:0000259" key="4">
    <source>
        <dbReference type="PROSITE" id="PS01124"/>
    </source>
</evidence>
<feature type="domain" description="HTH araC/xylS-type" evidence="4">
    <location>
        <begin position="156"/>
        <end position="256"/>
    </location>
</feature>
<dbReference type="RefSeq" id="WP_188657424.1">
    <property type="nucleotide sequence ID" value="NZ_BMKF01000002.1"/>
</dbReference>
<comment type="caution">
    <text evidence="5">The sequence shown here is derived from an EMBL/GenBank/DDBJ whole genome shotgun (WGS) entry which is preliminary data.</text>
</comment>
<name>A0ABQ1JJE8_9PROT</name>
<dbReference type="InterPro" id="IPR009057">
    <property type="entry name" value="Homeodomain-like_sf"/>
</dbReference>
<dbReference type="Pfam" id="PF12833">
    <property type="entry name" value="HTH_18"/>
    <property type="match status" value="1"/>
</dbReference>
<sequence>MLHMSYRRPGTSVRDLIGSYYCVSIPEAVKDVMRAEIANVRFILSGAAITDVNGQEERYTTGAAMLCGPTQTWSNISFEPGTHIFGAAVTPKGWARMFDTPAFELADKFVPLADHVSAEQHVLVHGVFDADGIDAHVRAADRLFAALDQSDKKINSAFLDAVTTWLTNPEPNELNDLLAAVDLSPRQIERLAKHYFGSPPKKLHRKFRALHSANRLAWEEASNWQEAATTAYFDQSHFIREFKEFNGRTPREFLQGAHLLVRQTLTQRRQIEHHSPYSLVG</sequence>
<dbReference type="InterPro" id="IPR050204">
    <property type="entry name" value="AraC_XylS_family_regulators"/>
</dbReference>
<dbReference type="SUPFAM" id="SSF46689">
    <property type="entry name" value="Homeodomain-like"/>
    <property type="match status" value="1"/>
</dbReference>
<keyword evidence="2" id="KW-0238">DNA-binding</keyword>
<evidence type="ECO:0000256" key="2">
    <source>
        <dbReference type="ARBA" id="ARBA00023125"/>
    </source>
</evidence>
<dbReference type="PROSITE" id="PS01124">
    <property type="entry name" value="HTH_ARAC_FAMILY_2"/>
    <property type="match status" value="1"/>
</dbReference>
<dbReference type="EMBL" id="BMKF01000002">
    <property type="protein sequence ID" value="GGB69966.1"/>
    <property type="molecule type" value="Genomic_DNA"/>
</dbReference>
<dbReference type="Gene3D" id="1.10.10.60">
    <property type="entry name" value="Homeodomain-like"/>
    <property type="match status" value="1"/>
</dbReference>
<dbReference type="InterPro" id="IPR018060">
    <property type="entry name" value="HTH_AraC"/>
</dbReference>
<keyword evidence="6" id="KW-1185">Reference proteome</keyword>
<evidence type="ECO:0000313" key="6">
    <source>
        <dbReference type="Proteomes" id="UP000628854"/>
    </source>
</evidence>
<proteinExistence type="predicted"/>
<evidence type="ECO:0000313" key="5">
    <source>
        <dbReference type="EMBL" id="GGB69966.1"/>
    </source>
</evidence>
<reference evidence="6" key="1">
    <citation type="journal article" date="2019" name="Int. J. Syst. Evol. Microbiol.">
        <title>The Global Catalogue of Microorganisms (GCM) 10K type strain sequencing project: providing services to taxonomists for standard genome sequencing and annotation.</title>
        <authorList>
            <consortium name="The Broad Institute Genomics Platform"/>
            <consortium name="The Broad Institute Genome Sequencing Center for Infectious Disease"/>
            <person name="Wu L."/>
            <person name="Ma J."/>
        </authorList>
    </citation>
    <scope>NUCLEOTIDE SEQUENCE [LARGE SCALE GENOMIC DNA]</scope>
    <source>
        <strain evidence="6">CGMCC 1.15928</strain>
    </source>
</reference>
<dbReference type="SMART" id="SM00342">
    <property type="entry name" value="HTH_ARAC"/>
    <property type="match status" value="1"/>
</dbReference>
<protein>
    <recommendedName>
        <fullName evidence="4">HTH araC/xylS-type domain-containing protein</fullName>
    </recommendedName>
</protein>
<evidence type="ECO:0000256" key="1">
    <source>
        <dbReference type="ARBA" id="ARBA00023015"/>
    </source>
</evidence>
<dbReference type="PANTHER" id="PTHR46796:SF13">
    <property type="entry name" value="HTH-TYPE TRANSCRIPTIONAL ACTIVATOR RHAS"/>
    <property type="match status" value="1"/>
</dbReference>
<evidence type="ECO:0000256" key="3">
    <source>
        <dbReference type="ARBA" id="ARBA00023163"/>
    </source>
</evidence>
<keyword evidence="1" id="KW-0805">Transcription regulation</keyword>
<dbReference type="PANTHER" id="PTHR46796">
    <property type="entry name" value="HTH-TYPE TRANSCRIPTIONAL ACTIVATOR RHAS-RELATED"/>
    <property type="match status" value="1"/>
</dbReference>
<gene>
    <name evidence="5" type="ORF">GCM10011503_18300</name>
</gene>
<accession>A0ABQ1JJE8</accession>